<evidence type="ECO:0000256" key="3">
    <source>
        <dbReference type="ARBA" id="ARBA00023157"/>
    </source>
</evidence>
<organism evidence="7 8">
    <name type="scientific">Sulfuriferula multivorans</name>
    <dbReference type="NCBI Taxonomy" id="1559896"/>
    <lineage>
        <taxon>Bacteria</taxon>
        <taxon>Pseudomonadati</taxon>
        <taxon>Pseudomonadota</taxon>
        <taxon>Betaproteobacteria</taxon>
        <taxon>Nitrosomonadales</taxon>
        <taxon>Sulfuricellaceae</taxon>
        <taxon>Sulfuriferula</taxon>
    </lineage>
</organism>
<protein>
    <recommendedName>
        <fullName evidence="6">33 kDa chaperonin</fullName>
    </recommendedName>
    <alternativeName>
        <fullName evidence="6">Heat shock protein 33 homolog</fullName>
        <shortName evidence="6">HSP33</shortName>
    </alternativeName>
</protein>
<dbReference type="GO" id="GO:0051082">
    <property type="term" value="F:unfolded protein binding"/>
    <property type="evidence" value="ECO:0007669"/>
    <property type="project" value="UniProtKB-UniRule"/>
</dbReference>
<dbReference type="InterPro" id="IPR016154">
    <property type="entry name" value="Heat_shock_Hsp33_C"/>
</dbReference>
<comment type="subcellular location">
    <subcellularLocation>
        <location evidence="6">Cytoplasm</location>
    </subcellularLocation>
</comment>
<dbReference type="HAMAP" id="MF_00117">
    <property type="entry name" value="HslO"/>
    <property type="match status" value="1"/>
</dbReference>
<keyword evidence="1 6" id="KW-0963">Cytoplasm</keyword>
<dbReference type="Gene3D" id="3.55.30.10">
    <property type="entry name" value="Hsp33 domain"/>
    <property type="match status" value="1"/>
</dbReference>
<evidence type="ECO:0000313" key="7">
    <source>
        <dbReference type="EMBL" id="GBL46281.1"/>
    </source>
</evidence>
<dbReference type="GO" id="GO:0042026">
    <property type="term" value="P:protein refolding"/>
    <property type="evidence" value="ECO:0007669"/>
    <property type="project" value="TreeGrafter"/>
</dbReference>
<dbReference type="GO" id="GO:0005737">
    <property type="term" value="C:cytoplasm"/>
    <property type="evidence" value="ECO:0007669"/>
    <property type="project" value="UniProtKB-SubCell"/>
</dbReference>
<evidence type="ECO:0000256" key="4">
    <source>
        <dbReference type="ARBA" id="ARBA00023186"/>
    </source>
</evidence>
<feature type="disulfide bond" description="Redox-active" evidence="6">
    <location>
        <begin position="270"/>
        <end position="273"/>
    </location>
</feature>
<dbReference type="InterPro" id="IPR000397">
    <property type="entry name" value="Heat_shock_Hsp33"/>
</dbReference>
<dbReference type="SUPFAM" id="SSF64397">
    <property type="entry name" value="Hsp33 domain"/>
    <property type="match status" value="1"/>
</dbReference>
<dbReference type="InterPro" id="IPR023212">
    <property type="entry name" value="Hsp33_helix_hairpin_bin_dom_sf"/>
</dbReference>
<dbReference type="PANTHER" id="PTHR30111">
    <property type="entry name" value="33 KDA CHAPERONIN"/>
    <property type="match status" value="1"/>
</dbReference>
<dbReference type="Proteomes" id="UP000286806">
    <property type="component" value="Unassembled WGS sequence"/>
</dbReference>
<comment type="similarity">
    <text evidence="6">Belongs to the HSP33 family.</text>
</comment>
<dbReference type="Pfam" id="PF01430">
    <property type="entry name" value="HSP33"/>
    <property type="match status" value="1"/>
</dbReference>
<evidence type="ECO:0000256" key="5">
    <source>
        <dbReference type="ARBA" id="ARBA00023284"/>
    </source>
</evidence>
<dbReference type="AlphaFoldDB" id="A0A401JF72"/>
<keyword evidence="4 6" id="KW-0143">Chaperone</keyword>
<dbReference type="Gene3D" id="3.90.1280.10">
    <property type="entry name" value="HSP33 redox switch-like"/>
    <property type="match status" value="1"/>
</dbReference>
<evidence type="ECO:0000313" key="8">
    <source>
        <dbReference type="Proteomes" id="UP000286806"/>
    </source>
</evidence>
<keyword evidence="5 6" id="KW-0676">Redox-active center</keyword>
<keyword evidence="8" id="KW-1185">Reference proteome</keyword>
<keyword evidence="2 6" id="KW-0862">Zinc</keyword>
<evidence type="ECO:0000256" key="2">
    <source>
        <dbReference type="ARBA" id="ARBA00022833"/>
    </source>
</evidence>
<dbReference type="PIRSF" id="PIRSF005261">
    <property type="entry name" value="Heat_shock_Hsp33"/>
    <property type="match status" value="1"/>
</dbReference>
<name>A0A401JF72_9PROT</name>
<evidence type="ECO:0000256" key="1">
    <source>
        <dbReference type="ARBA" id="ARBA00022490"/>
    </source>
</evidence>
<keyword evidence="3 6" id="KW-1015">Disulfide bond</keyword>
<sequence length="301" mass="33042">MAKRFLILSMSTTDILTRFLFESAPVRGELVSLDATWQEVLKHAAYPLPLQTLLGELMAAAALLSAILKFDGSMILQMHGSGAVKLVVVEATSDRTLRATAKWEGEVPAGGFDVVLGEGRFVITLDQSASGKQNYQGIVPLTGASVAEALMHYMQSSEQLDTQIHLAANNQRAAGMLIQRLPGVETTDADAWNRAVHLASTLKPEELLSLPADVILQRLFHEEDVRVFEAELVSFRCTCSRERVGGMLKMLGREEVEAALAERGEIEVRCEFCNRQYRFDPVDAAQLFVAVPPVPAPQIKH</sequence>
<dbReference type="PANTHER" id="PTHR30111:SF1">
    <property type="entry name" value="33 KDA CHAPERONIN"/>
    <property type="match status" value="1"/>
</dbReference>
<dbReference type="CDD" id="cd00498">
    <property type="entry name" value="Hsp33"/>
    <property type="match status" value="1"/>
</dbReference>
<dbReference type="NCBIfam" id="NF001033">
    <property type="entry name" value="PRK00114.1"/>
    <property type="match status" value="1"/>
</dbReference>
<dbReference type="EMBL" id="BGOW01000017">
    <property type="protein sequence ID" value="GBL46281.1"/>
    <property type="molecule type" value="Genomic_DNA"/>
</dbReference>
<accession>A0A401JF72</accession>
<evidence type="ECO:0000256" key="6">
    <source>
        <dbReference type="HAMAP-Rule" id="MF_00117"/>
    </source>
</evidence>
<proteinExistence type="inferred from homology"/>
<dbReference type="GO" id="GO:0044183">
    <property type="term" value="F:protein folding chaperone"/>
    <property type="evidence" value="ECO:0007669"/>
    <property type="project" value="TreeGrafter"/>
</dbReference>
<comment type="PTM">
    <text evidence="6">Under oxidizing conditions two disulfide bonds are formed involving the reactive cysteines. Under reducing conditions zinc is bound to the reactive cysteines and the protein is inactive.</text>
</comment>
<dbReference type="InterPro" id="IPR016153">
    <property type="entry name" value="Heat_shock_Hsp33_N"/>
</dbReference>
<reference evidence="7 8" key="1">
    <citation type="journal article" date="2019" name="Front. Microbiol.">
        <title>Genomes of Neutrophilic Sulfur-Oxidizing Chemolithoautotrophs Representing 9 Proteobacterial Species From 8 Genera.</title>
        <authorList>
            <person name="Watanabe T."/>
            <person name="Kojima H."/>
            <person name="Umezawa K."/>
            <person name="Hori C."/>
            <person name="Takasuka T.E."/>
            <person name="Kato Y."/>
            <person name="Fukui M."/>
        </authorList>
    </citation>
    <scope>NUCLEOTIDE SEQUENCE [LARGE SCALE GENOMIC DNA]</scope>
    <source>
        <strain evidence="7 8">TTN</strain>
    </source>
</reference>
<comment type="caution">
    <text evidence="7">The sequence shown here is derived from an EMBL/GenBank/DDBJ whole genome shotgun (WGS) entry which is preliminary data.</text>
</comment>
<dbReference type="SUPFAM" id="SSF118352">
    <property type="entry name" value="HSP33 redox switch-like"/>
    <property type="match status" value="1"/>
</dbReference>
<feature type="disulfide bond" description="Redox-active" evidence="6">
    <location>
        <begin position="237"/>
        <end position="239"/>
    </location>
</feature>
<comment type="function">
    <text evidence="6">Redox regulated molecular chaperone. Protects both thermally unfolding and oxidatively damaged proteins from irreversible aggregation. Plays an important role in the bacterial defense system toward oxidative stress.</text>
</comment>
<gene>
    <name evidence="6" type="primary">hslO</name>
    <name evidence="7" type="ORF">SFMTTN_2094</name>
</gene>
<dbReference type="Gene3D" id="1.10.287.480">
    <property type="entry name" value="helix hairpin bin"/>
    <property type="match status" value="1"/>
</dbReference>